<evidence type="ECO:0000313" key="3">
    <source>
        <dbReference type="Proteomes" id="UP000319516"/>
    </source>
</evidence>
<reference evidence="2 3" key="1">
    <citation type="submission" date="2019-06" db="EMBL/GenBank/DDBJ databases">
        <title>Sequencing the genomes of 1000 actinobacteria strains.</title>
        <authorList>
            <person name="Klenk H.-P."/>
        </authorList>
    </citation>
    <scope>NUCLEOTIDE SEQUENCE [LARGE SCALE GENOMIC DNA]</scope>
    <source>
        <strain evidence="2 3">DSM 12335</strain>
    </source>
</reference>
<feature type="transmembrane region" description="Helical" evidence="1">
    <location>
        <begin position="141"/>
        <end position="166"/>
    </location>
</feature>
<feature type="transmembrane region" description="Helical" evidence="1">
    <location>
        <begin position="100"/>
        <end position="121"/>
    </location>
</feature>
<dbReference type="OrthoDB" id="5192580at2"/>
<dbReference type="Pfam" id="PF22564">
    <property type="entry name" value="HAAS"/>
    <property type="match status" value="1"/>
</dbReference>
<organism evidence="2 3">
    <name type="scientific">Ornithinicoccus hortensis</name>
    <dbReference type="NCBI Taxonomy" id="82346"/>
    <lineage>
        <taxon>Bacteria</taxon>
        <taxon>Bacillati</taxon>
        <taxon>Actinomycetota</taxon>
        <taxon>Actinomycetes</taxon>
        <taxon>Micrococcales</taxon>
        <taxon>Intrasporangiaceae</taxon>
        <taxon>Ornithinicoccus</taxon>
    </lineage>
</organism>
<keyword evidence="3" id="KW-1185">Reference proteome</keyword>
<evidence type="ECO:0000256" key="1">
    <source>
        <dbReference type="SAM" id="Phobius"/>
    </source>
</evidence>
<protein>
    <submittedName>
        <fullName evidence="2">Putative membrane protein</fullName>
    </submittedName>
</protein>
<feature type="transmembrane region" description="Helical" evidence="1">
    <location>
        <begin position="207"/>
        <end position="229"/>
    </location>
</feature>
<proteinExistence type="predicted"/>
<dbReference type="AlphaFoldDB" id="A0A542YND2"/>
<keyword evidence="1" id="KW-0812">Transmembrane</keyword>
<comment type="caution">
    <text evidence="2">The sequence shown here is derived from an EMBL/GenBank/DDBJ whole genome shotgun (WGS) entry which is preliminary data.</text>
</comment>
<dbReference type="RefSeq" id="WP_141783792.1">
    <property type="nucleotide sequence ID" value="NZ_BAAAIK010000003.1"/>
</dbReference>
<evidence type="ECO:0000313" key="2">
    <source>
        <dbReference type="EMBL" id="TQL49539.1"/>
    </source>
</evidence>
<name>A0A542YND2_9MICO</name>
<gene>
    <name evidence="2" type="ORF">FB467_0614</name>
</gene>
<sequence>MNNTHSRLIEGYLEDLARRLASLPPEDRMEVLDGVREHIDTALADRPGPSEEEVRAVLAEVGPSEEVAREAYAGRPAVVGVAGPMSAPYPDRPPLASRDWVPVFVAVVQVVSVFASAVVIGGSSAWVVTSTDSSGASTSSFGGSIVAATAAAALVAPLWIALVLFVGNSRLWNGREKLAHILLLPVVLALMGLLPELGNALVGVNGVYAGSWAALALVVLGGGWLVVRLTRAGLGRVRR</sequence>
<accession>A0A542YND2</accession>
<keyword evidence="1" id="KW-1133">Transmembrane helix</keyword>
<dbReference type="EMBL" id="VFOP01000001">
    <property type="protein sequence ID" value="TQL49539.1"/>
    <property type="molecule type" value="Genomic_DNA"/>
</dbReference>
<dbReference type="Proteomes" id="UP000319516">
    <property type="component" value="Unassembled WGS sequence"/>
</dbReference>
<keyword evidence="1" id="KW-0472">Membrane</keyword>
<feature type="transmembrane region" description="Helical" evidence="1">
    <location>
        <begin position="178"/>
        <end position="195"/>
    </location>
</feature>